<feature type="compositionally biased region" description="Basic and acidic residues" evidence="1">
    <location>
        <begin position="1"/>
        <end position="29"/>
    </location>
</feature>
<evidence type="ECO:0000313" key="2">
    <source>
        <dbReference type="EMBL" id="VDP60700.1"/>
    </source>
</evidence>
<dbReference type="EMBL" id="UZAL01032358">
    <property type="protein sequence ID" value="VDP60700.1"/>
    <property type="molecule type" value="Genomic_DNA"/>
</dbReference>
<proteinExistence type="predicted"/>
<gene>
    <name evidence="2" type="ORF">SMTD_LOCUS12352</name>
</gene>
<feature type="region of interest" description="Disordered" evidence="1">
    <location>
        <begin position="1"/>
        <end position="57"/>
    </location>
</feature>
<accession>A0A3P8F4M0</accession>
<sequence length="57" mass="6540">MESWREAEKRKAKEHITSGNRSRYEKDELQLEGAGKDCPGQGWMANAGERPVLLHEE</sequence>
<keyword evidence="3" id="KW-1185">Reference proteome</keyword>
<dbReference type="AlphaFoldDB" id="A0A3P8F4M0"/>
<evidence type="ECO:0000313" key="3">
    <source>
        <dbReference type="Proteomes" id="UP000269396"/>
    </source>
</evidence>
<dbReference type="Proteomes" id="UP000269396">
    <property type="component" value="Unassembled WGS sequence"/>
</dbReference>
<protein>
    <submittedName>
        <fullName evidence="2">Uncharacterized protein</fullName>
    </submittedName>
</protein>
<reference evidence="2 3" key="1">
    <citation type="submission" date="2018-11" db="EMBL/GenBank/DDBJ databases">
        <authorList>
            <consortium name="Pathogen Informatics"/>
        </authorList>
    </citation>
    <scope>NUCLEOTIDE SEQUENCE [LARGE SCALE GENOMIC DNA]</scope>
    <source>
        <strain>Denwood</strain>
        <strain evidence="3">Zambia</strain>
    </source>
</reference>
<name>A0A3P8F4M0_9TREM</name>
<organism evidence="2 3">
    <name type="scientific">Schistosoma mattheei</name>
    <dbReference type="NCBI Taxonomy" id="31246"/>
    <lineage>
        <taxon>Eukaryota</taxon>
        <taxon>Metazoa</taxon>
        <taxon>Spiralia</taxon>
        <taxon>Lophotrochozoa</taxon>
        <taxon>Platyhelminthes</taxon>
        <taxon>Trematoda</taxon>
        <taxon>Digenea</taxon>
        <taxon>Strigeidida</taxon>
        <taxon>Schistosomatoidea</taxon>
        <taxon>Schistosomatidae</taxon>
        <taxon>Schistosoma</taxon>
    </lineage>
</organism>
<evidence type="ECO:0000256" key="1">
    <source>
        <dbReference type="SAM" id="MobiDB-lite"/>
    </source>
</evidence>